<dbReference type="CDD" id="cd00146">
    <property type="entry name" value="PKD"/>
    <property type="match status" value="1"/>
</dbReference>
<dbReference type="PROSITE" id="PS50093">
    <property type="entry name" value="PKD"/>
    <property type="match status" value="1"/>
</dbReference>
<sequence>MRFTILISIFFAIYCNSFAQTNLYLDLNQAREKTICQGSVVNFYFHIRNDYQNNEEDRYELYYTNSNNEKVVLTDEGFVSIDFFGTSMFTNSFEFTTDYDGQYEVKVRLKSGGQNPTYEDITNVATITVRQSPSSDGFNMDRTSFTNDEDYVPLVAQELTPANPEGTVGTFKGEAVYEFIDGYRFYPSLLLAPKAINITYETNFTYESDNLVCTDSKTILVNITDSENKIQYGDSEIRAENDFCRGVEVANFDFSLLIKNFTDTLSGIKRLYNAIEHTEDINGTYKAGVELNDDSTPLMAFPIEEEPIDIIVPKDPIGEEPIPNYCFYQYEEKIVEGLTPIIDNGNGQIIENGISNITYYEVMEEGILIGYGIRGTLDLSEVPAGDNITLKLRYSTEQTLIGSNTCNVILNPSTKDVVVARISLKEPSNPIISIESGENEFCKGDSQARQIQVSFGNETLGVPNEADGKFQISTNGVDFNSKNDNQIIPSSLEYGTYSYRYVYNYNGADPNYCTQESDPISITINKTPTPSISFDETACVNEGVEFTSTDNLSELEKSNATYQWSFGDGDDLKTSTGFKAYKERGSYPVELVVETNKGCVGVSNREVITIGAYPKLDFSYFGGCSDDTTYLNPEILNTNEFDEVASVRWYYNNNSEEMTDVSVIETVFDTTGLKPVTFAVTTDVGCADSITKNIFIQPVFNVYNYIQDFDEENYEGWISSGQINGQLENDSSSWILNDTWQGSAGVWATNLNKDTTYYNNESSYLETPCFILEPEGIQFPMLDLDIASKTDIQADGVVLEYSYDGGRTWSKLGSKDGGLGWYNAANLLGAPGTEGNNLEREGWAGDLDWQKAAFQLQTLQSDAAGEPIKFRFMFGSNADNPVGPELKGFGLNKFSIVSRNRTMVIETFLSNVKDDGEMQRSVEYLDEFLADKEESVIDIRYHINSPNEDPVFQYNPADFSAKRLHYGIDEAPRSVIDGYFGKDVDFPINENGYGEKVYDRRSLVASPFNIDLNLTEHPDKIDIEVRITKNITGEDIEDDLVLMVGMVQKQFEVDGMIYKNVLRKFIPNAGGTTIIGDWIDEDTTREEVVNLTWMTDYYNGLDIDKEYTLVAYLFRAQDIEQTKEIVQGASEDLVNGLPVPNIITGVDDELTSSDYLLYPNPANEKLTIRVPKQFSGKAEYTIYSLHGNMIESGVIEGTQNKQINTFNYSSGMYYIQIMEEGENTPVVKKFSIIK</sequence>
<evidence type="ECO:0000313" key="4">
    <source>
        <dbReference type="Proteomes" id="UP001209885"/>
    </source>
</evidence>
<dbReference type="RefSeq" id="WP_266054963.1">
    <property type="nucleotide sequence ID" value="NZ_JAPFQN010000002.1"/>
</dbReference>
<reference evidence="3 4" key="1">
    <citation type="submission" date="2022-11" db="EMBL/GenBank/DDBJ databases">
        <title>The characterization of three novel Bacteroidetes species and genomic analysis of their roles in tidal elemental geochemical cycles.</title>
        <authorList>
            <person name="Ma K."/>
        </authorList>
    </citation>
    <scope>NUCLEOTIDE SEQUENCE [LARGE SCALE GENOMIC DNA]</scope>
    <source>
        <strain evidence="3 4">M17</strain>
    </source>
</reference>
<protein>
    <submittedName>
        <fullName evidence="3">PKD domain-containing protein</fullName>
    </submittedName>
</protein>
<dbReference type="SUPFAM" id="SSF49299">
    <property type="entry name" value="PKD domain"/>
    <property type="match status" value="1"/>
</dbReference>
<evidence type="ECO:0000256" key="1">
    <source>
        <dbReference type="SAM" id="SignalP"/>
    </source>
</evidence>
<feature type="chain" id="PRO_5045564241" evidence="1">
    <location>
        <begin position="20"/>
        <end position="1234"/>
    </location>
</feature>
<dbReference type="Gene3D" id="2.60.40.10">
    <property type="entry name" value="Immunoglobulins"/>
    <property type="match status" value="1"/>
</dbReference>
<dbReference type="Proteomes" id="UP001209885">
    <property type="component" value="Unassembled WGS sequence"/>
</dbReference>
<dbReference type="InterPro" id="IPR035986">
    <property type="entry name" value="PKD_dom_sf"/>
</dbReference>
<dbReference type="InterPro" id="IPR013783">
    <property type="entry name" value="Ig-like_fold"/>
</dbReference>
<name>A0ABT3RLI3_9BACT</name>
<feature type="signal peptide" evidence="1">
    <location>
        <begin position="1"/>
        <end position="19"/>
    </location>
</feature>
<keyword evidence="4" id="KW-1185">Reference proteome</keyword>
<accession>A0ABT3RLI3</accession>
<organism evidence="3 4">
    <name type="scientific">Mangrovivirga halotolerans</name>
    <dbReference type="NCBI Taxonomy" id="2993936"/>
    <lineage>
        <taxon>Bacteria</taxon>
        <taxon>Pseudomonadati</taxon>
        <taxon>Bacteroidota</taxon>
        <taxon>Cytophagia</taxon>
        <taxon>Cytophagales</taxon>
        <taxon>Mangrovivirgaceae</taxon>
        <taxon>Mangrovivirga</taxon>
    </lineage>
</organism>
<evidence type="ECO:0000313" key="3">
    <source>
        <dbReference type="EMBL" id="MCX2742673.1"/>
    </source>
</evidence>
<gene>
    <name evidence="3" type="ORF">OO013_02285</name>
</gene>
<dbReference type="InterPro" id="IPR000601">
    <property type="entry name" value="PKD_dom"/>
</dbReference>
<dbReference type="Pfam" id="PF18911">
    <property type="entry name" value="PKD_4"/>
    <property type="match status" value="1"/>
</dbReference>
<evidence type="ECO:0000259" key="2">
    <source>
        <dbReference type="PROSITE" id="PS50093"/>
    </source>
</evidence>
<comment type="caution">
    <text evidence="3">The sequence shown here is derived from an EMBL/GenBank/DDBJ whole genome shotgun (WGS) entry which is preliminary data.</text>
</comment>
<dbReference type="Gene3D" id="2.60.120.260">
    <property type="entry name" value="Galactose-binding domain-like"/>
    <property type="match status" value="1"/>
</dbReference>
<dbReference type="InterPro" id="IPR026444">
    <property type="entry name" value="Secre_tail"/>
</dbReference>
<feature type="domain" description="PKD" evidence="2">
    <location>
        <begin position="527"/>
        <end position="598"/>
    </location>
</feature>
<dbReference type="EMBL" id="JAPFQN010000002">
    <property type="protein sequence ID" value="MCX2742673.1"/>
    <property type="molecule type" value="Genomic_DNA"/>
</dbReference>
<proteinExistence type="predicted"/>
<keyword evidence="1" id="KW-0732">Signal</keyword>
<dbReference type="Pfam" id="PF18962">
    <property type="entry name" value="Por_Secre_tail"/>
    <property type="match status" value="1"/>
</dbReference>
<dbReference type="NCBIfam" id="TIGR04183">
    <property type="entry name" value="Por_Secre_tail"/>
    <property type="match status" value="1"/>
</dbReference>